<sequence>MLCEKIREYLCGYFSSKTQNIAYDIAIYGATLAGISAAITAARVSPSFSIVIIEPTAYIGGMSTAGGIGLRDLGLEITSELVRFSGASFTWSRESRNQYNESLAGVQPYITFANFIPNYPVNATLDNETLAPYISPIKLGLVGSADLNMMGYSYRLWQYPSDDKFDMCDSFGSAFTSDAINLNQNYINGTVEDRIHIAQNVSDYGL</sequence>
<accession>A0A820AE74</accession>
<keyword evidence="3" id="KW-0560">Oxidoreductase</keyword>
<keyword evidence="1" id="KW-0004">4Fe-4S</keyword>
<dbReference type="Proteomes" id="UP000663881">
    <property type="component" value="Unassembled WGS sequence"/>
</dbReference>
<gene>
    <name evidence="6" type="ORF">OKA104_LOCUS40050</name>
</gene>
<dbReference type="AlphaFoldDB" id="A0A820AE74"/>
<comment type="caution">
    <text evidence="6">The sequence shown here is derived from an EMBL/GenBank/DDBJ whole genome shotgun (WGS) entry which is preliminary data.</text>
</comment>
<evidence type="ECO:0000313" key="7">
    <source>
        <dbReference type="Proteomes" id="UP000663881"/>
    </source>
</evidence>
<dbReference type="GO" id="GO:0046872">
    <property type="term" value="F:metal ion binding"/>
    <property type="evidence" value="ECO:0007669"/>
    <property type="project" value="UniProtKB-KW"/>
</dbReference>
<dbReference type="GO" id="GO:0051539">
    <property type="term" value="F:4 iron, 4 sulfur cluster binding"/>
    <property type="evidence" value="ECO:0007669"/>
    <property type="project" value="UniProtKB-KW"/>
</dbReference>
<dbReference type="PANTHER" id="PTHR43498">
    <property type="entry name" value="FERREDOXIN:COB-COM HETERODISULFIDE REDUCTASE SUBUNIT A"/>
    <property type="match status" value="1"/>
</dbReference>
<keyword evidence="2" id="KW-0479">Metal-binding</keyword>
<dbReference type="Gene3D" id="3.50.50.60">
    <property type="entry name" value="FAD/NAD(P)-binding domain"/>
    <property type="match status" value="1"/>
</dbReference>
<protein>
    <submittedName>
        <fullName evidence="6">Uncharacterized protein</fullName>
    </submittedName>
</protein>
<keyword evidence="4" id="KW-0408">Iron</keyword>
<evidence type="ECO:0000256" key="2">
    <source>
        <dbReference type="ARBA" id="ARBA00022723"/>
    </source>
</evidence>
<evidence type="ECO:0000313" key="6">
    <source>
        <dbReference type="EMBL" id="CAF4184152.1"/>
    </source>
</evidence>
<evidence type="ECO:0000256" key="3">
    <source>
        <dbReference type="ARBA" id="ARBA00023002"/>
    </source>
</evidence>
<dbReference type="SUPFAM" id="SSF51905">
    <property type="entry name" value="FAD/NAD(P)-binding domain"/>
    <property type="match status" value="1"/>
</dbReference>
<keyword evidence="5" id="KW-0411">Iron-sulfur</keyword>
<evidence type="ECO:0000256" key="1">
    <source>
        <dbReference type="ARBA" id="ARBA00022485"/>
    </source>
</evidence>
<dbReference type="InterPro" id="IPR036188">
    <property type="entry name" value="FAD/NAD-bd_sf"/>
</dbReference>
<evidence type="ECO:0000256" key="4">
    <source>
        <dbReference type="ARBA" id="ARBA00023004"/>
    </source>
</evidence>
<organism evidence="6 7">
    <name type="scientific">Adineta steineri</name>
    <dbReference type="NCBI Taxonomy" id="433720"/>
    <lineage>
        <taxon>Eukaryota</taxon>
        <taxon>Metazoa</taxon>
        <taxon>Spiralia</taxon>
        <taxon>Gnathifera</taxon>
        <taxon>Rotifera</taxon>
        <taxon>Eurotatoria</taxon>
        <taxon>Bdelloidea</taxon>
        <taxon>Adinetida</taxon>
        <taxon>Adinetidae</taxon>
        <taxon>Adineta</taxon>
    </lineage>
</organism>
<evidence type="ECO:0000256" key="5">
    <source>
        <dbReference type="ARBA" id="ARBA00023014"/>
    </source>
</evidence>
<dbReference type="GO" id="GO:0016491">
    <property type="term" value="F:oxidoreductase activity"/>
    <property type="evidence" value="ECO:0007669"/>
    <property type="project" value="UniProtKB-KW"/>
</dbReference>
<dbReference type="InterPro" id="IPR039650">
    <property type="entry name" value="HdrA-like"/>
</dbReference>
<dbReference type="Pfam" id="PF12831">
    <property type="entry name" value="FAD_oxidored"/>
    <property type="match status" value="1"/>
</dbReference>
<proteinExistence type="predicted"/>
<name>A0A820AE74_9BILA</name>
<dbReference type="EMBL" id="CAJOAY010008313">
    <property type="protein sequence ID" value="CAF4184152.1"/>
    <property type="molecule type" value="Genomic_DNA"/>
</dbReference>
<dbReference type="PANTHER" id="PTHR43498:SF1">
    <property type="entry name" value="COB--COM HETERODISULFIDE REDUCTASE IRON-SULFUR SUBUNIT A"/>
    <property type="match status" value="1"/>
</dbReference>
<reference evidence="6" key="1">
    <citation type="submission" date="2021-02" db="EMBL/GenBank/DDBJ databases">
        <authorList>
            <person name="Nowell W R."/>
        </authorList>
    </citation>
    <scope>NUCLEOTIDE SEQUENCE</scope>
</reference>